<accession>A0AAV7EE43</accession>
<evidence type="ECO:0000313" key="2">
    <source>
        <dbReference type="Proteomes" id="UP000825729"/>
    </source>
</evidence>
<protein>
    <submittedName>
        <fullName evidence="1">Uncharacterized protein</fullName>
    </submittedName>
</protein>
<gene>
    <name evidence="1" type="ORF">H6P81_012804</name>
</gene>
<dbReference type="PANTHER" id="PTHR33563">
    <property type="match status" value="1"/>
</dbReference>
<comment type="caution">
    <text evidence="1">The sequence shown here is derived from an EMBL/GenBank/DDBJ whole genome shotgun (WGS) entry which is preliminary data.</text>
</comment>
<dbReference type="GO" id="GO:0016491">
    <property type="term" value="F:oxidoreductase activity"/>
    <property type="evidence" value="ECO:0007669"/>
    <property type="project" value="InterPro"/>
</dbReference>
<dbReference type="Proteomes" id="UP000825729">
    <property type="component" value="Unassembled WGS sequence"/>
</dbReference>
<name>A0AAV7EE43_ARIFI</name>
<dbReference type="InterPro" id="IPR002812">
    <property type="entry name" value="DHQS"/>
</dbReference>
<dbReference type="PANTHER" id="PTHR33563:SF7">
    <property type="entry name" value="USPA DOMAIN-CONTAINING PROTEIN"/>
    <property type="match status" value="1"/>
</dbReference>
<evidence type="ECO:0000313" key="1">
    <source>
        <dbReference type="EMBL" id="KAG9446676.1"/>
    </source>
</evidence>
<dbReference type="AlphaFoldDB" id="A0AAV7EE43"/>
<sequence length="257" mass="29194">MDTPSAYDGQSKCAHHQSSPVVDLRKMRRFAGGGRRSLVEDLPYRESPSGASTATRNVVIVMDAMKEFSREPLEWALAHVIRPGYVVTLLGVMPWLNLPLTVKTWLDIWTLNFEDLRAIKEWEAKGDTKYQKLRGIIQLCEKFGVKLQMKVAMGYPLRLVVLEQTMNLHATWAVFDRHHRKNRAFFAKRMPCNIVMMNNRGEVDMIKVRPMICRSDACTPSGSPATSVPAVHKVDISEELMQILHGNEETEKSGSKQ</sequence>
<reference evidence="1 2" key="1">
    <citation type="submission" date="2021-07" db="EMBL/GenBank/DDBJ databases">
        <title>The Aristolochia fimbriata genome: insights into angiosperm evolution, floral development and chemical biosynthesis.</title>
        <authorList>
            <person name="Jiao Y."/>
        </authorList>
    </citation>
    <scope>NUCLEOTIDE SEQUENCE [LARGE SCALE GENOMIC DNA]</scope>
    <source>
        <strain evidence="1">IBCAS-2021</strain>
        <tissue evidence="1">Leaf</tissue>
    </source>
</reference>
<proteinExistence type="predicted"/>
<organism evidence="1 2">
    <name type="scientific">Aristolochia fimbriata</name>
    <name type="common">White veined hardy Dutchman's pipe vine</name>
    <dbReference type="NCBI Taxonomy" id="158543"/>
    <lineage>
        <taxon>Eukaryota</taxon>
        <taxon>Viridiplantae</taxon>
        <taxon>Streptophyta</taxon>
        <taxon>Embryophyta</taxon>
        <taxon>Tracheophyta</taxon>
        <taxon>Spermatophyta</taxon>
        <taxon>Magnoliopsida</taxon>
        <taxon>Magnoliidae</taxon>
        <taxon>Piperales</taxon>
        <taxon>Aristolochiaceae</taxon>
        <taxon>Aristolochia</taxon>
    </lineage>
</organism>
<dbReference type="EMBL" id="JAINDJ010000005">
    <property type="protein sequence ID" value="KAG9446676.1"/>
    <property type="molecule type" value="Genomic_DNA"/>
</dbReference>
<dbReference type="GO" id="GO:0003856">
    <property type="term" value="F:3-dehydroquinate synthase activity"/>
    <property type="evidence" value="ECO:0007669"/>
    <property type="project" value="InterPro"/>
</dbReference>
<keyword evidence="2" id="KW-1185">Reference proteome</keyword>
<dbReference type="GO" id="GO:0009073">
    <property type="term" value="P:aromatic amino acid family biosynthetic process"/>
    <property type="evidence" value="ECO:0007669"/>
    <property type="project" value="InterPro"/>
</dbReference>